<proteinExistence type="inferred from homology"/>
<keyword evidence="7" id="KW-0445">Lipid transport</keyword>
<gene>
    <name evidence="10" type="ORF">K437DRAFT_228298</name>
</gene>
<dbReference type="PANTHER" id="PTHR11306">
    <property type="entry name" value="NIEMANN PICK TYPE C2 PROTEIN NPC2-RELATED"/>
    <property type="match status" value="1"/>
</dbReference>
<dbReference type="PANTHER" id="PTHR11306:SF0">
    <property type="entry name" value="PHOSPHATIDYLGLYCEROL_PHOSPHATIDYLINOSITOL TRANSFER PROTEIN"/>
    <property type="match status" value="1"/>
</dbReference>
<dbReference type="EMBL" id="JMSN01000111">
    <property type="protein sequence ID" value="KDN38948.1"/>
    <property type="molecule type" value="Genomic_DNA"/>
</dbReference>
<evidence type="ECO:0000256" key="7">
    <source>
        <dbReference type="ARBA" id="ARBA00023055"/>
    </source>
</evidence>
<sequence length="153" mass="16812">MPWSFKLSNPSSTAETKGEPGRGWIWKSCGMDADAVRVDSIDVTPDPPKPGRNMTVRGTGVVRSLIDEGSYVDVVVKIGLIKLLSRRFDLCEEAKNANAQVQCPIKPGTYDIEQTVALPREIPPAKFNVHITGATQAEEDLMCLDLSINFMHI</sequence>
<dbReference type="Proteomes" id="UP000027361">
    <property type="component" value="Unassembled WGS sequence"/>
</dbReference>
<comment type="subunit">
    <text evidence="3">Monomer.</text>
</comment>
<dbReference type="Gene3D" id="2.70.220.10">
    <property type="entry name" value="Ganglioside GM2 activator"/>
    <property type="match status" value="2"/>
</dbReference>
<dbReference type="GO" id="GO:0032366">
    <property type="term" value="P:intracellular sterol transport"/>
    <property type="evidence" value="ECO:0007669"/>
    <property type="project" value="InterPro"/>
</dbReference>
<comment type="caution">
    <text evidence="10">The sequence shown here is derived from an EMBL/GenBank/DDBJ whole genome shotgun (WGS) entry which is preliminary data.</text>
</comment>
<dbReference type="InterPro" id="IPR014756">
    <property type="entry name" value="Ig_E-set"/>
</dbReference>
<name>A0A066VF72_TILAU</name>
<dbReference type="HOGENOM" id="CLU_097982_3_1_1"/>
<evidence type="ECO:0000256" key="6">
    <source>
        <dbReference type="ARBA" id="ARBA00022729"/>
    </source>
</evidence>
<keyword evidence="11" id="KW-1185">Reference proteome</keyword>
<protein>
    <recommendedName>
        <fullName evidence="4">Phosphatidylglycerol/phosphatidylinositol transfer protein</fullName>
    </recommendedName>
</protein>
<dbReference type="GO" id="GO:0032934">
    <property type="term" value="F:sterol binding"/>
    <property type="evidence" value="ECO:0007669"/>
    <property type="project" value="InterPro"/>
</dbReference>
<dbReference type="InParanoid" id="A0A066VF72"/>
<dbReference type="Pfam" id="PF02221">
    <property type="entry name" value="E1_DerP2_DerF2"/>
    <property type="match status" value="1"/>
</dbReference>
<feature type="domain" description="MD-2-related lipid-recognition" evidence="9">
    <location>
        <begin position="26"/>
        <end position="148"/>
    </location>
</feature>
<comment type="similarity">
    <text evidence="2">Belongs to the NPC2 family.</text>
</comment>
<dbReference type="InterPro" id="IPR039670">
    <property type="entry name" value="NPC2-like"/>
</dbReference>
<dbReference type="InterPro" id="IPR033917">
    <property type="entry name" value="ML_PG-PI_TP"/>
</dbReference>
<evidence type="ECO:0000256" key="2">
    <source>
        <dbReference type="ARBA" id="ARBA00006370"/>
    </source>
</evidence>
<dbReference type="RefSeq" id="XP_013240881.1">
    <property type="nucleotide sequence ID" value="XM_013385427.1"/>
</dbReference>
<accession>A0A066VF72</accession>
<comment type="function">
    <text evidence="1">Catalyzes the intermembrane transfer of phosphatidylglycerol and phosphatidylinositol.</text>
</comment>
<dbReference type="OrthoDB" id="6409159at2759"/>
<dbReference type="FunFam" id="2.70.220.10:FF:000004">
    <property type="entry name" value="Related to phosphatidylglycerol/phosphatidylinositol transfer protein"/>
    <property type="match status" value="1"/>
</dbReference>
<keyword evidence="5" id="KW-0813">Transport</keyword>
<dbReference type="GeneID" id="25262662"/>
<dbReference type="InterPro" id="IPR036846">
    <property type="entry name" value="GM2-AP_sf"/>
</dbReference>
<evidence type="ECO:0000259" key="9">
    <source>
        <dbReference type="SMART" id="SM00737"/>
    </source>
</evidence>
<organism evidence="10 11">
    <name type="scientific">Tilletiaria anomala (strain ATCC 24038 / CBS 436.72 / UBC 951)</name>
    <dbReference type="NCBI Taxonomy" id="1037660"/>
    <lineage>
        <taxon>Eukaryota</taxon>
        <taxon>Fungi</taxon>
        <taxon>Dikarya</taxon>
        <taxon>Basidiomycota</taxon>
        <taxon>Ustilaginomycotina</taxon>
        <taxon>Exobasidiomycetes</taxon>
        <taxon>Georgefischeriales</taxon>
        <taxon>Tilletiariaceae</taxon>
        <taxon>Tilletiaria</taxon>
    </lineage>
</organism>
<dbReference type="SUPFAM" id="SSF81296">
    <property type="entry name" value="E set domains"/>
    <property type="match status" value="1"/>
</dbReference>
<evidence type="ECO:0000256" key="5">
    <source>
        <dbReference type="ARBA" id="ARBA00022448"/>
    </source>
</evidence>
<reference evidence="10 11" key="1">
    <citation type="submission" date="2014-05" db="EMBL/GenBank/DDBJ databases">
        <title>Draft genome sequence of a rare smut relative, Tilletiaria anomala UBC 951.</title>
        <authorList>
            <consortium name="DOE Joint Genome Institute"/>
            <person name="Toome M."/>
            <person name="Kuo A."/>
            <person name="Henrissat B."/>
            <person name="Lipzen A."/>
            <person name="Tritt A."/>
            <person name="Yoshinaga Y."/>
            <person name="Zane M."/>
            <person name="Barry K."/>
            <person name="Grigoriev I.V."/>
            <person name="Spatafora J.W."/>
            <person name="Aimea M.C."/>
        </authorList>
    </citation>
    <scope>NUCLEOTIDE SEQUENCE [LARGE SCALE GENOMIC DNA]</scope>
    <source>
        <strain evidence="10 11">UBC 951</strain>
    </source>
</reference>
<feature type="compositionally biased region" description="Polar residues" evidence="8">
    <location>
        <begin position="1"/>
        <end position="15"/>
    </location>
</feature>
<keyword evidence="6" id="KW-0732">Signal</keyword>
<evidence type="ECO:0000256" key="4">
    <source>
        <dbReference type="ARBA" id="ARBA00016056"/>
    </source>
</evidence>
<evidence type="ECO:0000256" key="1">
    <source>
        <dbReference type="ARBA" id="ARBA00002053"/>
    </source>
</evidence>
<evidence type="ECO:0000313" key="11">
    <source>
        <dbReference type="Proteomes" id="UP000027361"/>
    </source>
</evidence>
<dbReference type="OMA" id="QTIFPRN"/>
<dbReference type="CDD" id="cd00917">
    <property type="entry name" value="PG-PI_TP"/>
    <property type="match status" value="1"/>
</dbReference>
<dbReference type="AlphaFoldDB" id="A0A066VF72"/>
<dbReference type="InterPro" id="IPR003172">
    <property type="entry name" value="ML_dom"/>
</dbReference>
<dbReference type="FunCoup" id="A0A066VF72">
    <property type="interactions" value="1"/>
</dbReference>
<feature type="region of interest" description="Disordered" evidence="8">
    <location>
        <begin position="1"/>
        <end position="21"/>
    </location>
</feature>
<evidence type="ECO:0000313" key="10">
    <source>
        <dbReference type="EMBL" id="KDN38948.1"/>
    </source>
</evidence>
<dbReference type="SMART" id="SM00737">
    <property type="entry name" value="ML"/>
    <property type="match status" value="1"/>
</dbReference>
<evidence type="ECO:0000256" key="8">
    <source>
        <dbReference type="SAM" id="MobiDB-lite"/>
    </source>
</evidence>
<evidence type="ECO:0000256" key="3">
    <source>
        <dbReference type="ARBA" id="ARBA00011245"/>
    </source>
</evidence>